<dbReference type="Proteomes" id="UP000037122">
    <property type="component" value="Unassembled WGS sequence"/>
</dbReference>
<evidence type="ECO:0000313" key="1">
    <source>
        <dbReference type="EMBL" id="KND96540.1"/>
    </source>
</evidence>
<sequence>MMLDQSSGSGNSKPFISTVLHMCILRANTMAAKLTLYGRVLQRIIEAKMALNENITSEVMLQQFI</sequence>
<comment type="caution">
    <text evidence="1">The sequence shown here is derived from an EMBL/GenBank/DDBJ whole genome shotgun (WGS) entry which is preliminary data.</text>
</comment>
<name>A0A0L0NSA1_CANAR</name>
<accession>A0A0L0NSA1</accession>
<evidence type="ECO:0000313" key="2">
    <source>
        <dbReference type="Proteomes" id="UP000037122"/>
    </source>
</evidence>
<organism evidence="1 2">
    <name type="scientific">Candidozyma auris</name>
    <name type="common">Yeast</name>
    <name type="synonym">Candida auris</name>
    <dbReference type="NCBI Taxonomy" id="498019"/>
    <lineage>
        <taxon>Eukaryota</taxon>
        <taxon>Fungi</taxon>
        <taxon>Dikarya</taxon>
        <taxon>Ascomycota</taxon>
        <taxon>Saccharomycotina</taxon>
        <taxon>Pichiomycetes</taxon>
        <taxon>Metschnikowiaceae</taxon>
        <taxon>Candidozyma</taxon>
    </lineage>
</organism>
<protein>
    <submittedName>
        <fullName evidence="1">Uncharacterized protein</fullName>
    </submittedName>
</protein>
<gene>
    <name evidence="1" type="ORF">QG37_07154</name>
</gene>
<reference evidence="2" key="1">
    <citation type="journal article" date="2015" name="BMC Genomics">
        <title>Draft genome of a commonly misdiagnosed multidrug resistant pathogen Candida auris.</title>
        <authorList>
            <person name="Chatterjee S."/>
            <person name="Alampalli S.V."/>
            <person name="Nageshan R.K."/>
            <person name="Chettiar S.T."/>
            <person name="Joshi S."/>
            <person name="Tatu U.S."/>
        </authorList>
    </citation>
    <scope>NUCLEOTIDE SEQUENCE [LARGE SCALE GENOMIC DNA]</scope>
    <source>
        <strain evidence="2">6684</strain>
    </source>
</reference>
<dbReference type="EMBL" id="LGST01000054">
    <property type="protein sequence ID" value="KND96540.1"/>
    <property type="molecule type" value="Genomic_DNA"/>
</dbReference>
<proteinExistence type="predicted"/>
<dbReference type="VEuPathDB" id="FungiDB:QG37_07154"/>
<dbReference type="AlphaFoldDB" id="A0A0L0NSA1"/>